<evidence type="ECO:0008006" key="4">
    <source>
        <dbReference type="Google" id="ProtNLM"/>
    </source>
</evidence>
<dbReference type="STRING" id="215637.A0A4P9ZYU4"/>
<proteinExistence type="predicted"/>
<dbReference type="AlphaFoldDB" id="A0A4P9ZYU4"/>
<evidence type="ECO:0000313" key="3">
    <source>
        <dbReference type="Proteomes" id="UP000268162"/>
    </source>
</evidence>
<gene>
    <name evidence="2" type="ORF">BJ085DRAFT_36610</name>
</gene>
<feature type="region of interest" description="Disordered" evidence="1">
    <location>
        <begin position="173"/>
        <end position="256"/>
    </location>
</feature>
<feature type="compositionally biased region" description="Basic residues" evidence="1">
    <location>
        <begin position="215"/>
        <end position="225"/>
    </location>
</feature>
<keyword evidence="3" id="KW-1185">Reference proteome</keyword>
<reference evidence="3" key="1">
    <citation type="journal article" date="2018" name="Nat. Microbiol.">
        <title>Leveraging single-cell genomics to expand the fungal tree of life.</title>
        <authorList>
            <person name="Ahrendt S.R."/>
            <person name="Quandt C.A."/>
            <person name="Ciobanu D."/>
            <person name="Clum A."/>
            <person name="Salamov A."/>
            <person name="Andreopoulos B."/>
            <person name="Cheng J.F."/>
            <person name="Woyke T."/>
            <person name="Pelin A."/>
            <person name="Henrissat B."/>
            <person name="Reynolds N.K."/>
            <person name="Benny G.L."/>
            <person name="Smith M.E."/>
            <person name="James T.Y."/>
            <person name="Grigoriev I.V."/>
        </authorList>
    </citation>
    <scope>NUCLEOTIDE SEQUENCE [LARGE SCALE GENOMIC DNA]</scope>
    <source>
        <strain evidence="3">RSA 468</strain>
    </source>
</reference>
<sequence length="256" mass="29232">MNESTSPESYFYCISAKPKPDKPSNDRHCLSAAHDLLCQFNLLPLYDKYVRPYNPKPEELEEARNGVAPTESSMIGNLSKGRQMQETPVEYIRDLPGTSNITFEPSVYLRDLIFEPPKDRVAIEPFDTSNLIDNLIQHAGPSHRIHTTSFSHDTTNPMAPMAKPTLIISRSLFNTDNNPKLPQDDPETGNLGLLPAYQGYDGDLPIYEGEGSAERKHKKKKKKHKHEYDYIDENGEPRRKKKRKKDKETGESEEHH</sequence>
<accession>A0A4P9ZYU4</accession>
<protein>
    <recommendedName>
        <fullName evidence="4">Mediator of RNA polymerase II transcription subunit 19</fullName>
    </recommendedName>
</protein>
<feature type="region of interest" description="Disordered" evidence="1">
    <location>
        <begin position="60"/>
        <end position="82"/>
    </location>
</feature>
<feature type="compositionally biased region" description="Basic and acidic residues" evidence="1">
    <location>
        <begin position="246"/>
        <end position="256"/>
    </location>
</feature>
<evidence type="ECO:0000313" key="2">
    <source>
        <dbReference type="EMBL" id="RKP38924.1"/>
    </source>
</evidence>
<feature type="compositionally biased region" description="Polar residues" evidence="1">
    <location>
        <begin position="70"/>
        <end position="82"/>
    </location>
</feature>
<organism evidence="2 3">
    <name type="scientific">Dimargaris cristalligena</name>
    <dbReference type="NCBI Taxonomy" id="215637"/>
    <lineage>
        <taxon>Eukaryota</taxon>
        <taxon>Fungi</taxon>
        <taxon>Fungi incertae sedis</taxon>
        <taxon>Zoopagomycota</taxon>
        <taxon>Kickxellomycotina</taxon>
        <taxon>Dimargaritomycetes</taxon>
        <taxon>Dimargaritales</taxon>
        <taxon>Dimargaritaceae</taxon>
        <taxon>Dimargaris</taxon>
    </lineage>
</organism>
<name>A0A4P9ZYU4_9FUNG</name>
<evidence type="ECO:0000256" key="1">
    <source>
        <dbReference type="SAM" id="MobiDB-lite"/>
    </source>
</evidence>
<dbReference type="EMBL" id="ML002316">
    <property type="protein sequence ID" value="RKP38924.1"/>
    <property type="molecule type" value="Genomic_DNA"/>
</dbReference>
<dbReference type="Proteomes" id="UP000268162">
    <property type="component" value="Unassembled WGS sequence"/>
</dbReference>